<dbReference type="InterPro" id="IPR025745">
    <property type="entry name" value="Mrr-like_N_dom"/>
</dbReference>
<dbReference type="GO" id="GO:0009307">
    <property type="term" value="P:DNA restriction-modification system"/>
    <property type="evidence" value="ECO:0007669"/>
    <property type="project" value="InterPro"/>
</dbReference>
<proteinExistence type="predicted"/>
<dbReference type="Gene3D" id="3.40.1350.10">
    <property type="match status" value="1"/>
</dbReference>
<accession>A0A7Z9DYC7</accession>
<dbReference type="EMBL" id="CZCU02000124">
    <property type="protein sequence ID" value="VXD15657.1"/>
    <property type="molecule type" value="Genomic_DNA"/>
</dbReference>
<dbReference type="GO" id="GO:0003677">
    <property type="term" value="F:DNA binding"/>
    <property type="evidence" value="ECO:0007669"/>
    <property type="project" value="InterPro"/>
</dbReference>
<dbReference type="InterPro" id="IPR052906">
    <property type="entry name" value="Type_IV_Methyl-Rstrct_Enzyme"/>
</dbReference>
<dbReference type="GO" id="GO:0015666">
    <property type="term" value="F:restriction endodeoxyribonuclease activity"/>
    <property type="evidence" value="ECO:0007669"/>
    <property type="project" value="TreeGrafter"/>
</dbReference>
<evidence type="ECO:0000313" key="3">
    <source>
        <dbReference type="EMBL" id="VXD15657.1"/>
    </source>
</evidence>
<dbReference type="AlphaFoldDB" id="A0A7Z9DYC7"/>
<sequence length="311" mass="34924">MNQSPIIPTLSDLIEPLIKALKTLGGSGTVQEIYDKVCELENFSDVQQNILHKQGPNTEIAYRLAWARTNLRIYGALENVRRGVWSLTEKGRNLEAIDITEINKAVQKSTKQKFKLVSDGQNDLENNQEIIIDPADFPITNDKSERDFIKDNSKIPVDSDIWIEKLLKVLQQIPPDSFERLCQRILRESGFIKVEVTGRKGDGGIDGIGVLKIALLSFQVFFQCKRYTGSVGPSEIRDFRGAMVGRTDKGLFLTTGTFTSSAKQEATRDGAPVLDLIDGEQLCQILKDLNLGVETKMIEVVEIDQNWFNHL</sequence>
<dbReference type="InterPro" id="IPR011335">
    <property type="entry name" value="Restrct_endonuc-II-like"/>
</dbReference>
<feature type="domain" description="Restriction system protein Mrr-like N-terminal" evidence="2">
    <location>
        <begin position="13"/>
        <end position="94"/>
    </location>
</feature>
<dbReference type="Pfam" id="PF14338">
    <property type="entry name" value="Mrr_N"/>
    <property type="match status" value="1"/>
</dbReference>
<reference evidence="3" key="1">
    <citation type="submission" date="2019-10" db="EMBL/GenBank/DDBJ databases">
        <authorList>
            <consortium name="Genoscope - CEA"/>
            <person name="William W."/>
        </authorList>
    </citation>
    <scope>NUCLEOTIDE SEQUENCE [LARGE SCALE GENOMIC DNA]</scope>
    <source>
        <strain evidence="3">BBR_PRJEB10992</strain>
    </source>
</reference>
<name>A0A7Z9DYC7_9CYAN</name>
<dbReference type="InterPro" id="IPR007560">
    <property type="entry name" value="Restrct_endonuc_IV_Mrr"/>
</dbReference>
<organism evidence="3 4">
    <name type="scientific">Planktothrix serta PCC 8927</name>
    <dbReference type="NCBI Taxonomy" id="671068"/>
    <lineage>
        <taxon>Bacteria</taxon>
        <taxon>Bacillati</taxon>
        <taxon>Cyanobacteriota</taxon>
        <taxon>Cyanophyceae</taxon>
        <taxon>Oscillatoriophycideae</taxon>
        <taxon>Oscillatoriales</taxon>
        <taxon>Microcoleaceae</taxon>
        <taxon>Planktothrix</taxon>
    </lineage>
</organism>
<dbReference type="InterPro" id="IPR011856">
    <property type="entry name" value="tRNA_endonuc-like_dom_sf"/>
</dbReference>
<dbReference type="Proteomes" id="UP000184550">
    <property type="component" value="Unassembled WGS sequence"/>
</dbReference>
<evidence type="ECO:0000313" key="4">
    <source>
        <dbReference type="Proteomes" id="UP000184550"/>
    </source>
</evidence>
<dbReference type="PANTHER" id="PTHR30015:SF7">
    <property type="entry name" value="TYPE IV METHYL-DIRECTED RESTRICTION ENZYME ECOKMRR"/>
    <property type="match status" value="1"/>
</dbReference>
<dbReference type="SUPFAM" id="SSF52980">
    <property type="entry name" value="Restriction endonuclease-like"/>
    <property type="match status" value="1"/>
</dbReference>
<comment type="caution">
    <text evidence="3">The sequence shown here is derived from an EMBL/GenBank/DDBJ whole genome shotgun (WGS) entry which is preliminary data.</text>
</comment>
<gene>
    <name evidence="3" type="ORF">PL8927_50120</name>
</gene>
<evidence type="ECO:0000259" key="2">
    <source>
        <dbReference type="Pfam" id="PF14338"/>
    </source>
</evidence>
<protein>
    <submittedName>
        <fullName evidence="3">Mrr restriction system protein-like protein</fullName>
    </submittedName>
</protein>
<dbReference type="Pfam" id="PF04471">
    <property type="entry name" value="Mrr_cat"/>
    <property type="match status" value="1"/>
</dbReference>
<evidence type="ECO:0000259" key="1">
    <source>
        <dbReference type="Pfam" id="PF04471"/>
    </source>
</evidence>
<dbReference type="PANTHER" id="PTHR30015">
    <property type="entry name" value="MRR RESTRICTION SYSTEM PROTEIN"/>
    <property type="match status" value="1"/>
</dbReference>
<dbReference type="RefSeq" id="WP_083616591.1">
    <property type="nucleotide sequence ID" value="NZ_LR734824.1"/>
</dbReference>
<feature type="domain" description="Restriction endonuclease type IV Mrr" evidence="1">
    <location>
        <begin position="170"/>
        <end position="286"/>
    </location>
</feature>
<dbReference type="OrthoDB" id="9803736at2"/>
<keyword evidence="4" id="KW-1185">Reference proteome</keyword>